<organism evidence="7 8">
    <name type="scientific">Peribacillus frigoritolerans</name>
    <dbReference type="NCBI Taxonomy" id="450367"/>
    <lineage>
        <taxon>Bacteria</taxon>
        <taxon>Bacillati</taxon>
        <taxon>Bacillota</taxon>
        <taxon>Bacilli</taxon>
        <taxon>Bacillales</taxon>
        <taxon>Bacillaceae</taxon>
        <taxon>Peribacillus</taxon>
    </lineage>
</organism>
<dbReference type="Gene3D" id="1.20.1730.10">
    <property type="entry name" value="Sodium/glucose cotransporter"/>
    <property type="match status" value="1"/>
</dbReference>
<name>A0A941FRD7_9BACI</name>
<evidence type="ECO:0008006" key="9">
    <source>
        <dbReference type="Google" id="ProtNLM"/>
    </source>
</evidence>
<dbReference type="InterPro" id="IPR001734">
    <property type="entry name" value="Na/solute_symporter"/>
</dbReference>
<evidence type="ECO:0000313" key="7">
    <source>
        <dbReference type="EMBL" id="MBR8645157.1"/>
    </source>
</evidence>
<dbReference type="AlphaFoldDB" id="A0A941FRD7"/>
<protein>
    <recommendedName>
        <fullName evidence="9">Sodium:solute symporter family protein</fullName>
    </recommendedName>
</protein>
<comment type="similarity">
    <text evidence="2">Belongs to the sodium:solute symporter (SSF) (TC 2.A.21) family.</text>
</comment>
<comment type="subcellular location">
    <subcellularLocation>
        <location evidence="1">Membrane</location>
        <topology evidence="1">Multi-pass membrane protein</topology>
    </subcellularLocation>
</comment>
<dbReference type="GO" id="GO:0016020">
    <property type="term" value="C:membrane"/>
    <property type="evidence" value="ECO:0007669"/>
    <property type="project" value="UniProtKB-SubCell"/>
</dbReference>
<dbReference type="InterPro" id="IPR038377">
    <property type="entry name" value="Na/Glc_symporter_sf"/>
</dbReference>
<keyword evidence="4 6" id="KW-1133">Transmembrane helix</keyword>
<sequence length="76" mass="7805">MAAIVFGSIILLSIGIALNSRGGKGKIGVEEYLVGGRSFGGILLFFLAVGEIYSIGTMIGFPGGIYAKGPDMAFGF</sequence>
<feature type="transmembrane region" description="Helical" evidence="6">
    <location>
        <begin position="41"/>
        <end position="67"/>
    </location>
</feature>
<gene>
    <name evidence="7" type="ORF">KEH51_15855</name>
</gene>
<proteinExistence type="inferred from homology"/>
<dbReference type="EMBL" id="JAGTPW010000027">
    <property type="protein sequence ID" value="MBR8645157.1"/>
    <property type="molecule type" value="Genomic_DNA"/>
</dbReference>
<evidence type="ECO:0000256" key="3">
    <source>
        <dbReference type="ARBA" id="ARBA00022692"/>
    </source>
</evidence>
<keyword evidence="3 6" id="KW-0812">Transmembrane</keyword>
<evidence type="ECO:0000256" key="5">
    <source>
        <dbReference type="ARBA" id="ARBA00023136"/>
    </source>
</evidence>
<dbReference type="PROSITE" id="PS50283">
    <property type="entry name" value="NA_SOLUT_SYMP_3"/>
    <property type="match status" value="1"/>
</dbReference>
<dbReference type="Proteomes" id="UP000680045">
    <property type="component" value="Unassembled WGS sequence"/>
</dbReference>
<keyword evidence="5 6" id="KW-0472">Membrane</keyword>
<evidence type="ECO:0000256" key="1">
    <source>
        <dbReference type="ARBA" id="ARBA00004141"/>
    </source>
</evidence>
<evidence type="ECO:0000256" key="4">
    <source>
        <dbReference type="ARBA" id="ARBA00022989"/>
    </source>
</evidence>
<dbReference type="GO" id="GO:0022857">
    <property type="term" value="F:transmembrane transporter activity"/>
    <property type="evidence" value="ECO:0007669"/>
    <property type="project" value="InterPro"/>
</dbReference>
<evidence type="ECO:0000256" key="2">
    <source>
        <dbReference type="ARBA" id="ARBA00006434"/>
    </source>
</evidence>
<evidence type="ECO:0000313" key="8">
    <source>
        <dbReference type="Proteomes" id="UP000680045"/>
    </source>
</evidence>
<comment type="caution">
    <text evidence="7">The sequence shown here is derived from an EMBL/GenBank/DDBJ whole genome shotgun (WGS) entry which is preliminary data.</text>
</comment>
<accession>A0A941FRD7</accession>
<reference evidence="7" key="1">
    <citation type="submission" date="2021-04" db="EMBL/GenBank/DDBJ databases">
        <title>Whole genome sequencing of Enterococci isolates from hospitalized patients.</title>
        <authorList>
            <person name="Ogoti B.M."/>
            <person name="Onyambu F.G."/>
        </authorList>
    </citation>
    <scope>NUCLEOTIDE SEQUENCE</scope>
    <source>
        <strain evidence="7">242</strain>
    </source>
</reference>
<evidence type="ECO:0000256" key="6">
    <source>
        <dbReference type="SAM" id="Phobius"/>
    </source>
</evidence>